<protein>
    <submittedName>
        <fullName evidence="6">Cytochrome c</fullName>
    </submittedName>
</protein>
<accession>A0A365UBF5</accession>
<comment type="caution">
    <text evidence="6">The sequence shown here is derived from an EMBL/GenBank/DDBJ whole genome shotgun (WGS) entry which is preliminary data.</text>
</comment>
<dbReference type="EMBL" id="QNTQ01000006">
    <property type="protein sequence ID" value="RBI85788.1"/>
    <property type="molecule type" value="Genomic_DNA"/>
</dbReference>
<dbReference type="Gene3D" id="1.10.760.10">
    <property type="entry name" value="Cytochrome c-like domain"/>
    <property type="match status" value="1"/>
</dbReference>
<proteinExistence type="predicted"/>
<name>A0A365UBF5_9RHOB</name>
<sequence length="159" mass="17022">MRSRPRPSTLAARLWRKEIDMKGSAIIMAAAVAALGTCAAAQDMSLGEAEYMNSCAKCHGADGTGDGVLAGYLNTPMPDITQLQANNGGVFPVSRIYDVIENSVEVAGHGSSDMPAWGMRYKYRADDALGEYAGLPEREAFIQTRILALIEHLSSLQAD</sequence>
<dbReference type="Pfam" id="PF13442">
    <property type="entry name" value="Cytochrome_CBB3"/>
    <property type="match status" value="1"/>
</dbReference>
<dbReference type="PROSITE" id="PS51007">
    <property type="entry name" value="CYTC"/>
    <property type="match status" value="1"/>
</dbReference>
<keyword evidence="1 4" id="KW-0349">Heme</keyword>
<dbReference type="AlphaFoldDB" id="A0A365UBF5"/>
<dbReference type="GO" id="GO:0046872">
    <property type="term" value="F:metal ion binding"/>
    <property type="evidence" value="ECO:0007669"/>
    <property type="project" value="UniProtKB-KW"/>
</dbReference>
<feature type="domain" description="Cytochrome c" evidence="5">
    <location>
        <begin position="42"/>
        <end position="137"/>
    </location>
</feature>
<gene>
    <name evidence="6" type="ORF">DRV85_08665</name>
</gene>
<keyword evidence="7" id="KW-1185">Reference proteome</keyword>
<dbReference type="InterPro" id="IPR009056">
    <property type="entry name" value="Cyt_c-like_dom"/>
</dbReference>
<evidence type="ECO:0000313" key="6">
    <source>
        <dbReference type="EMBL" id="RBI85788.1"/>
    </source>
</evidence>
<evidence type="ECO:0000259" key="5">
    <source>
        <dbReference type="PROSITE" id="PS51007"/>
    </source>
</evidence>
<keyword evidence="3 4" id="KW-0408">Iron</keyword>
<dbReference type="InterPro" id="IPR036909">
    <property type="entry name" value="Cyt_c-like_dom_sf"/>
</dbReference>
<dbReference type="Proteomes" id="UP000253370">
    <property type="component" value="Unassembled WGS sequence"/>
</dbReference>
<evidence type="ECO:0000256" key="3">
    <source>
        <dbReference type="ARBA" id="ARBA00023004"/>
    </source>
</evidence>
<evidence type="ECO:0000313" key="7">
    <source>
        <dbReference type="Proteomes" id="UP000253370"/>
    </source>
</evidence>
<dbReference type="GO" id="GO:0009055">
    <property type="term" value="F:electron transfer activity"/>
    <property type="evidence" value="ECO:0007669"/>
    <property type="project" value="InterPro"/>
</dbReference>
<dbReference type="GO" id="GO:0020037">
    <property type="term" value="F:heme binding"/>
    <property type="evidence" value="ECO:0007669"/>
    <property type="project" value="InterPro"/>
</dbReference>
<reference evidence="6 7" key="1">
    <citation type="submission" date="2018-07" db="EMBL/GenBank/DDBJ databases">
        <title>Rhodosalinus sp. strain E84T genomic sequence and assembly.</title>
        <authorList>
            <person name="Liu Z.-W."/>
            <person name="Lu D.-C."/>
        </authorList>
    </citation>
    <scope>NUCLEOTIDE SEQUENCE [LARGE SCALE GENOMIC DNA]</scope>
    <source>
        <strain evidence="6 7">E84</strain>
    </source>
</reference>
<evidence type="ECO:0000256" key="2">
    <source>
        <dbReference type="ARBA" id="ARBA00022723"/>
    </source>
</evidence>
<dbReference type="SUPFAM" id="SSF46626">
    <property type="entry name" value="Cytochrome c"/>
    <property type="match status" value="1"/>
</dbReference>
<keyword evidence="2 4" id="KW-0479">Metal-binding</keyword>
<evidence type="ECO:0000256" key="1">
    <source>
        <dbReference type="ARBA" id="ARBA00022617"/>
    </source>
</evidence>
<organism evidence="6 7">
    <name type="scientific">Rhodosalinus halophilus</name>
    <dbReference type="NCBI Taxonomy" id="2259333"/>
    <lineage>
        <taxon>Bacteria</taxon>
        <taxon>Pseudomonadati</taxon>
        <taxon>Pseudomonadota</taxon>
        <taxon>Alphaproteobacteria</taxon>
        <taxon>Rhodobacterales</taxon>
        <taxon>Paracoccaceae</taxon>
        <taxon>Rhodosalinus</taxon>
    </lineage>
</organism>
<evidence type="ECO:0000256" key="4">
    <source>
        <dbReference type="PROSITE-ProRule" id="PRU00433"/>
    </source>
</evidence>